<evidence type="ECO:0000313" key="6">
    <source>
        <dbReference type="Proteomes" id="UP000256629"/>
    </source>
</evidence>
<proteinExistence type="inferred from homology"/>
<keyword evidence="6" id="KW-1185">Reference proteome</keyword>
<dbReference type="Proteomes" id="UP000256629">
    <property type="component" value="Unassembled WGS sequence"/>
</dbReference>
<protein>
    <submittedName>
        <fullName evidence="5">GT2 family glycosyltransferase</fullName>
    </submittedName>
</protein>
<feature type="domain" description="Glycosyltransferase 2-like" evidence="4">
    <location>
        <begin position="5"/>
        <end position="131"/>
    </location>
</feature>
<dbReference type="InterPro" id="IPR029044">
    <property type="entry name" value="Nucleotide-diphossugar_trans"/>
</dbReference>
<dbReference type="GO" id="GO:0016757">
    <property type="term" value="F:glycosyltransferase activity"/>
    <property type="evidence" value="ECO:0007669"/>
    <property type="project" value="UniProtKB-KW"/>
</dbReference>
<organism evidence="5 6">
    <name type="scientific">Seonamhaeicola aphaedonensis</name>
    <dbReference type="NCBI Taxonomy" id="1461338"/>
    <lineage>
        <taxon>Bacteria</taxon>
        <taxon>Pseudomonadati</taxon>
        <taxon>Bacteroidota</taxon>
        <taxon>Flavobacteriia</taxon>
        <taxon>Flavobacteriales</taxon>
        <taxon>Flavobacteriaceae</taxon>
    </lineage>
</organism>
<keyword evidence="2" id="KW-0328">Glycosyltransferase</keyword>
<evidence type="ECO:0000259" key="4">
    <source>
        <dbReference type="Pfam" id="PF00535"/>
    </source>
</evidence>
<dbReference type="EMBL" id="QRDX01000003">
    <property type="protein sequence ID" value="RED48935.1"/>
    <property type="molecule type" value="Genomic_DNA"/>
</dbReference>
<reference evidence="5 6" key="1">
    <citation type="submission" date="2018-07" db="EMBL/GenBank/DDBJ databases">
        <title>Genomic Encyclopedia of Type Strains, Phase III (KMG-III): the genomes of soil and plant-associated and newly described type strains.</title>
        <authorList>
            <person name="Whitman W."/>
        </authorList>
    </citation>
    <scope>NUCLEOTIDE SEQUENCE [LARGE SCALE GENOMIC DNA]</scope>
    <source>
        <strain evidence="5 6">CECT 8487</strain>
    </source>
</reference>
<name>A0A3D9HHP2_9FLAO</name>
<dbReference type="SUPFAM" id="SSF53448">
    <property type="entry name" value="Nucleotide-diphospho-sugar transferases"/>
    <property type="match status" value="1"/>
</dbReference>
<dbReference type="AlphaFoldDB" id="A0A3D9HHP2"/>
<dbReference type="InterPro" id="IPR001173">
    <property type="entry name" value="Glyco_trans_2-like"/>
</dbReference>
<dbReference type="OrthoDB" id="9771846at2"/>
<dbReference type="Pfam" id="PF00535">
    <property type="entry name" value="Glycos_transf_2"/>
    <property type="match status" value="1"/>
</dbReference>
<evidence type="ECO:0000256" key="3">
    <source>
        <dbReference type="ARBA" id="ARBA00022679"/>
    </source>
</evidence>
<comment type="caution">
    <text evidence="5">The sequence shown here is derived from an EMBL/GenBank/DDBJ whole genome shotgun (WGS) entry which is preliminary data.</text>
</comment>
<keyword evidence="3 5" id="KW-0808">Transferase</keyword>
<evidence type="ECO:0000313" key="5">
    <source>
        <dbReference type="EMBL" id="RED48935.1"/>
    </source>
</evidence>
<dbReference type="PANTHER" id="PTHR43179">
    <property type="entry name" value="RHAMNOSYLTRANSFERASE WBBL"/>
    <property type="match status" value="1"/>
</dbReference>
<evidence type="ECO:0000256" key="1">
    <source>
        <dbReference type="ARBA" id="ARBA00006739"/>
    </source>
</evidence>
<comment type="similarity">
    <text evidence="1">Belongs to the glycosyltransferase 2 family.</text>
</comment>
<accession>A0A3D9HHP2</accession>
<sequence length="280" mass="31922">MKIAVIMACFNRKVKTLECLQNLKELDLPDTIYRLDVYLVDDGSTDGTYDAVKINFPKVNVIKGTGNLFWNGGMRLAWNKASQTEDYDFYLWLNDDVILRKFALKELMDCYLEGLKNEGVLGIVTGAFQNPKNNLAFSYGGRNETGAVKPNGKLQECKYINGNAVLVAKEIFKSLGNLSPDYTHAMGDFDYGLRAINAGFKNYTTRQYIGLCEVNCSPNWANPKVPLKKRLKLFKSPTGLSYPEYIVFRKKFWGTKWILFAIKAYARVLFPSMYKKIKKN</sequence>
<gene>
    <name evidence="5" type="ORF">DFQ02_103266</name>
</gene>
<dbReference type="RefSeq" id="WP_116040304.1">
    <property type="nucleotide sequence ID" value="NZ_QRDX01000003.1"/>
</dbReference>
<evidence type="ECO:0000256" key="2">
    <source>
        <dbReference type="ARBA" id="ARBA00022676"/>
    </source>
</evidence>
<dbReference type="PANTHER" id="PTHR43179:SF12">
    <property type="entry name" value="GALACTOFURANOSYLTRANSFERASE GLFT2"/>
    <property type="match status" value="1"/>
</dbReference>
<dbReference type="Gene3D" id="3.90.550.10">
    <property type="entry name" value="Spore Coat Polysaccharide Biosynthesis Protein SpsA, Chain A"/>
    <property type="match status" value="1"/>
</dbReference>